<sequence>MQETILKRIAGMNYYYRYYTIDYFFDSLKKNHIQNFELWTCTHHFELSDMTYQETKKFKKKIDQYGLHMICLTPEQSNPKPYNLAAKEPQLQEKAKRYFMNAIRVASELDCKQLSLNSGWDFYSENPNEAWKRSVSMMNELAEFARKNNVTIVLEALQPDESHLVNTINDLTLYLEAVNQDNLFVNIDFGAMARAHETIDQYFLAFGEKIRHCHFVDGKPTGHLAWGDGNRDILTDFNDLIKNGYLGWLTFEFANSSYFNQPFETDRRVIQHIKNMIH</sequence>
<feature type="domain" description="Xylose isomerase-like TIM barrel" evidence="1">
    <location>
        <begin position="34"/>
        <end position="262"/>
    </location>
</feature>
<dbReference type="Proteomes" id="UP000286773">
    <property type="component" value="Unassembled WGS sequence"/>
</dbReference>
<dbReference type="InterPro" id="IPR050312">
    <property type="entry name" value="IolE/XylAMocC-like"/>
</dbReference>
<dbReference type="Pfam" id="PF01261">
    <property type="entry name" value="AP_endonuc_2"/>
    <property type="match status" value="1"/>
</dbReference>
<dbReference type="InterPro" id="IPR036237">
    <property type="entry name" value="Xyl_isomerase-like_sf"/>
</dbReference>
<dbReference type="RefSeq" id="WP_126815182.1">
    <property type="nucleotide sequence ID" value="NZ_NGKC01000023.1"/>
</dbReference>
<keyword evidence="3" id="KW-1185">Reference proteome</keyword>
<proteinExistence type="predicted"/>
<evidence type="ECO:0000259" key="1">
    <source>
        <dbReference type="Pfam" id="PF01261"/>
    </source>
</evidence>
<name>A0A430AMH5_9ENTE</name>
<dbReference type="InterPro" id="IPR013022">
    <property type="entry name" value="Xyl_isomerase-like_TIM-brl"/>
</dbReference>
<dbReference type="SUPFAM" id="SSF51658">
    <property type="entry name" value="Xylose isomerase-like"/>
    <property type="match status" value="1"/>
</dbReference>
<evidence type="ECO:0000313" key="2">
    <source>
        <dbReference type="EMBL" id="RSU09107.1"/>
    </source>
</evidence>
<comment type="caution">
    <text evidence="2">The sequence shown here is derived from an EMBL/GenBank/DDBJ whole genome shotgun (WGS) entry which is preliminary data.</text>
</comment>
<gene>
    <name evidence="2" type="ORF">CBF27_13465</name>
</gene>
<protein>
    <recommendedName>
        <fullName evidence="1">Xylose isomerase-like TIM barrel domain-containing protein</fullName>
    </recommendedName>
</protein>
<dbReference type="AlphaFoldDB" id="A0A430AMH5"/>
<organism evidence="2 3">
    <name type="scientific">Vagococcus acidifermentans</name>
    <dbReference type="NCBI Taxonomy" id="564710"/>
    <lineage>
        <taxon>Bacteria</taxon>
        <taxon>Bacillati</taxon>
        <taxon>Bacillota</taxon>
        <taxon>Bacilli</taxon>
        <taxon>Lactobacillales</taxon>
        <taxon>Enterococcaceae</taxon>
        <taxon>Vagococcus</taxon>
    </lineage>
</organism>
<accession>A0A430AMH5</accession>
<dbReference type="Gene3D" id="3.20.20.150">
    <property type="entry name" value="Divalent-metal-dependent TIM barrel enzymes"/>
    <property type="match status" value="1"/>
</dbReference>
<dbReference type="EMBL" id="NGKC01000023">
    <property type="protein sequence ID" value="RSU09107.1"/>
    <property type="molecule type" value="Genomic_DNA"/>
</dbReference>
<dbReference type="PANTHER" id="PTHR12110">
    <property type="entry name" value="HYDROXYPYRUVATE ISOMERASE"/>
    <property type="match status" value="1"/>
</dbReference>
<dbReference type="OrthoDB" id="9814946at2"/>
<reference evidence="2 3" key="1">
    <citation type="submission" date="2017-05" db="EMBL/GenBank/DDBJ databases">
        <title>Vagococcus spp. assemblies.</title>
        <authorList>
            <person name="Gulvik C.A."/>
        </authorList>
    </citation>
    <scope>NUCLEOTIDE SEQUENCE [LARGE SCALE GENOMIC DNA]</scope>
    <source>
        <strain evidence="2 3">LMG 24798</strain>
    </source>
</reference>
<evidence type="ECO:0000313" key="3">
    <source>
        <dbReference type="Proteomes" id="UP000286773"/>
    </source>
</evidence>